<accession>A0A9X4XRS9</accession>
<sequence>MAKFQPGQSGNPGGRPKTIAEVRDLARAKTAEAIEALAQIATAGESEAARVSAAVALLDRAWGKAPQAIAGADGEGPVAVVSRIERVIVRPNQKPEDADG</sequence>
<evidence type="ECO:0000259" key="1">
    <source>
        <dbReference type="Pfam" id="PF18932"/>
    </source>
</evidence>
<name>A0A9X4XRS9_9BRAD</name>
<dbReference type="Proteomes" id="UP000438991">
    <property type="component" value="Unassembled WGS sequence"/>
</dbReference>
<feature type="domain" description="DUF5681" evidence="1">
    <location>
        <begin position="3"/>
        <end position="58"/>
    </location>
</feature>
<dbReference type="AlphaFoldDB" id="A0A9X4XRS9"/>
<dbReference type="RefSeq" id="WP_155481625.1">
    <property type="nucleotide sequence ID" value="NZ_WNKV01000031.1"/>
</dbReference>
<dbReference type="EMBL" id="WNKV01000031">
    <property type="protein sequence ID" value="MTW19374.1"/>
    <property type="molecule type" value="Genomic_DNA"/>
</dbReference>
<gene>
    <name evidence="2" type="ORF">GJ689_24590</name>
</gene>
<dbReference type="Pfam" id="PF18932">
    <property type="entry name" value="DUF5681"/>
    <property type="match status" value="1"/>
</dbReference>
<protein>
    <recommendedName>
        <fullName evidence="1">DUF5681 domain-containing protein</fullName>
    </recommendedName>
</protein>
<dbReference type="InterPro" id="IPR043736">
    <property type="entry name" value="DUF5681"/>
</dbReference>
<comment type="caution">
    <text evidence="2">The sequence shown here is derived from an EMBL/GenBank/DDBJ whole genome shotgun (WGS) entry which is preliminary data.</text>
</comment>
<evidence type="ECO:0000313" key="3">
    <source>
        <dbReference type="Proteomes" id="UP000438991"/>
    </source>
</evidence>
<proteinExistence type="predicted"/>
<evidence type="ECO:0000313" key="2">
    <source>
        <dbReference type="EMBL" id="MTW19374.1"/>
    </source>
</evidence>
<organism evidence="2 3">
    <name type="scientific">Rhodoplanes serenus</name>
    <dbReference type="NCBI Taxonomy" id="200615"/>
    <lineage>
        <taxon>Bacteria</taxon>
        <taxon>Pseudomonadati</taxon>
        <taxon>Pseudomonadota</taxon>
        <taxon>Alphaproteobacteria</taxon>
        <taxon>Hyphomicrobiales</taxon>
        <taxon>Nitrobacteraceae</taxon>
        <taxon>Rhodoplanes</taxon>
    </lineage>
</organism>
<reference evidence="2 3" key="1">
    <citation type="submission" date="2019-11" db="EMBL/GenBank/DDBJ databases">
        <title>Whole-genome sequence of Rhodoplanes serenus DSM 18633, type strain.</title>
        <authorList>
            <person name="Kyndt J.A."/>
            <person name="Meyer T.E."/>
        </authorList>
    </citation>
    <scope>NUCLEOTIDE SEQUENCE [LARGE SCALE GENOMIC DNA]</scope>
    <source>
        <strain evidence="2 3">DSM 18633</strain>
    </source>
</reference>